<accession>A0A0A1TX75</accession>
<protein>
    <recommendedName>
        <fullName evidence="4">small monomeric GTPase</fullName>
        <ecNumber evidence="4">3.6.5.2</ecNumber>
    </recommendedName>
</protein>
<keyword evidence="6" id="KW-0547">Nucleotide-binding</keyword>
<keyword evidence="8" id="KW-0460">Magnesium</keyword>
<dbReference type="GeneID" id="14884810"/>
<proteinExistence type="inferred from homology"/>
<dbReference type="PROSITE" id="PS51420">
    <property type="entry name" value="RHO"/>
    <property type="match status" value="1"/>
</dbReference>
<gene>
    <name evidence="11" type="ORF">EIN_282590</name>
</gene>
<dbReference type="AlphaFoldDB" id="A0A0A1TX75"/>
<dbReference type="PRINTS" id="PR00449">
    <property type="entry name" value="RASTRNSFRMNG"/>
</dbReference>
<dbReference type="PROSITE" id="PS51419">
    <property type="entry name" value="RAB"/>
    <property type="match status" value="1"/>
</dbReference>
<evidence type="ECO:0000256" key="6">
    <source>
        <dbReference type="ARBA" id="ARBA00022741"/>
    </source>
</evidence>
<dbReference type="SMART" id="SM00174">
    <property type="entry name" value="RHO"/>
    <property type="match status" value="1"/>
</dbReference>
<evidence type="ECO:0000256" key="10">
    <source>
        <dbReference type="ARBA" id="ARBA00023212"/>
    </source>
</evidence>
<dbReference type="PANTHER" id="PTHR24072">
    <property type="entry name" value="RHO FAMILY GTPASE"/>
    <property type="match status" value="1"/>
</dbReference>
<evidence type="ECO:0000256" key="8">
    <source>
        <dbReference type="ARBA" id="ARBA00022842"/>
    </source>
</evidence>
<reference evidence="11 12" key="1">
    <citation type="submission" date="2012-10" db="EMBL/GenBank/DDBJ databases">
        <authorList>
            <person name="Zafar N."/>
            <person name="Inman J."/>
            <person name="Hall N."/>
            <person name="Lorenzi H."/>
            <person name="Caler E."/>
        </authorList>
    </citation>
    <scope>NUCLEOTIDE SEQUENCE [LARGE SCALE GENOMIC DNA]</scope>
    <source>
        <strain evidence="11 12">IP1</strain>
    </source>
</reference>
<dbReference type="VEuPathDB" id="AmoebaDB:EIN_282590"/>
<evidence type="ECO:0000256" key="5">
    <source>
        <dbReference type="ARBA" id="ARBA00022723"/>
    </source>
</evidence>
<dbReference type="InterPro" id="IPR027417">
    <property type="entry name" value="P-loop_NTPase"/>
</dbReference>
<comment type="subcellular location">
    <subcellularLocation>
        <location evidence="2">Cytoplasm</location>
        <location evidence="2">Cytoskeleton</location>
    </subcellularLocation>
</comment>
<dbReference type="Pfam" id="PF00071">
    <property type="entry name" value="Ras"/>
    <property type="match status" value="1"/>
</dbReference>
<dbReference type="RefSeq" id="XP_004185214.1">
    <property type="nucleotide sequence ID" value="XM_004185166.1"/>
</dbReference>
<dbReference type="NCBIfam" id="TIGR00231">
    <property type="entry name" value="small_GTP"/>
    <property type="match status" value="1"/>
</dbReference>
<dbReference type="KEGG" id="eiv:EIN_282590"/>
<dbReference type="EC" id="3.6.5.2" evidence="4"/>
<dbReference type="EMBL" id="KB207030">
    <property type="protein sequence ID" value="ELP85868.1"/>
    <property type="molecule type" value="Genomic_DNA"/>
</dbReference>
<keyword evidence="9" id="KW-0342">GTP-binding</keyword>
<dbReference type="InterPro" id="IPR005225">
    <property type="entry name" value="Small_GTP-bd"/>
</dbReference>
<comment type="cofactor">
    <cofactor evidence="1">
        <name>Mg(2+)</name>
        <dbReference type="ChEBI" id="CHEBI:18420"/>
    </cofactor>
</comment>
<evidence type="ECO:0000256" key="7">
    <source>
        <dbReference type="ARBA" id="ARBA00022801"/>
    </source>
</evidence>
<dbReference type="InterPro" id="IPR003578">
    <property type="entry name" value="Small_GTPase_Rho"/>
</dbReference>
<evidence type="ECO:0000256" key="3">
    <source>
        <dbReference type="ARBA" id="ARBA00010142"/>
    </source>
</evidence>
<dbReference type="OMA" id="KINASAY"/>
<name>A0A0A1TX75_ENTIV</name>
<dbReference type="GO" id="GO:0046872">
    <property type="term" value="F:metal ion binding"/>
    <property type="evidence" value="ECO:0007669"/>
    <property type="project" value="UniProtKB-KW"/>
</dbReference>
<dbReference type="GO" id="GO:0005525">
    <property type="term" value="F:GTP binding"/>
    <property type="evidence" value="ECO:0007669"/>
    <property type="project" value="UniProtKB-KW"/>
</dbReference>
<evidence type="ECO:0000256" key="1">
    <source>
        <dbReference type="ARBA" id="ARBA00001946"/>
    </source>
</evidence>
<evidence type="ECO:0000256" key="2">
    <source>
        <dbReference type="ARBA" id="ARBA00004245"/>
    </source>
</evidence>
<keyword evidence="7" id="KW-0378">Hydrolase</keyword>
<dbReference type="CDD" id="cd00157">
    <property type="entry name" value="Rho"/>
    <property type="match status" value="1"/>
</dbReference>
<dbReference type="Gene3D" id="3.40.50.300">
    <property type="entry name" value="P-loop containing nucleotide triphosphate hydrolases"/>
    <property type="match status" value="1"/>
</dbReference>
<dbReference type="PROSITE" id="PS51421">
    <property type="entry name" value="RAS"/>
    <property type="match status" value="1"/>
</dbReference>
<dbReference type="InterPro" id="IPR001806">
    <property type="entry name" value="Small_GTPase"/>
</dbReference>
<dbReference type="SMART" id="SM00175">
    <property type="entry name" value="RAB"/>
    <property type="match status" value="1"/>
</dbReference>
<evidence type="ECO:0000313" key="11">
    <source>
        <dbReference type="EMBL" id="ELP85868.1"/>
    </source>
</evidence>
<dbReference type="FunFam" id="3.40.50.300:FF:001179">
    <property type="entry name" value="Rho family GTPase"/>
    <property type="match status" value="1"/>
</dbReference>
<comment type="similarity">
    <text evidence="3">Belongs to the small GTPase superfamily. Rho family.</text>
</comment>
<dbReference type="SMART" id="SM00173">
    <property type="entry name" value="RAS"/>
    <property type="match status" value="1"/>
</dbReference>
<dbReference type="GO" id="GO:0005856">
    <property type="term" value="C:cytoskeleton"/>
    <property type="evidence" value="ECO:0007669"/>
    <property type="project" value="UniProtKB-SubCell"/>
</dbReference>
<dbReference type="GO" id="GO:0007264">
    <property type="term" value="P:small GTPase-mediated signal transduction"/>
    <property type="evidence" value="ECO:0007669"/>
    <property type="project" value="InterPro"/>
</dbReference>
<keyword evidence="12" id="KW-1185">Reference proteome</keyword>
<keyword evidence="10" id="KW-0963">Cytoplasm</keyword>
<dbReference type="Proteomes" id="UP000014680">
    <property type="component" value="Unassembled WGS sequence"/>
</dbReference>
<dbReference type="SUPFAM" id="SSF52540">
    <property type="entry name" value="P-loop containing nucleoside triphosphate hydrolases"/>
    <property type="match status" value="1"/>
</dbReference>
<sequence>MINRKIKLLFNGNGAVGKTSLLIKYTTGEFPCEYVPTVMECCTMNVTYKDIKFNMELWDTGGGEDYPRLRPLSYPNTTCFVLCFSLVNLNSFNSLKTTWLPEIRHFDQDIPILLVGLKSDLIESNEKIESCYFRYIYQKITTEKCLQMAKDIGANGYIECSSFNNSNVNVVIKKAIQLSYEYLRTYKTFKK</sequence>
<keyword evidence="10" id="KW-0206">Cytoskeleton</keyword>
<organism evidence="11 12">
    <name type="scientific">Entamoeba invadens IP1</name>
    <dbReference type="NCBI Taxonomy" id="370355"/>
    <lineage>
        <taxon>Eukaryota</taxon>
        <taxon>Amoebozoa</taxon>
        <taxon>Evosea</taxon>
        <taxon>Archamoebae</taxon>
        <taxon>Mastigamoebida</taxon>
        <taxon>Entamoebidae</taxon>
        <taxon>Entamoeba</taxon>
    </lineage>
</organism>
<evidence type="ECO:0000313" key="12">
    <source>
        <dbReference type="Proteomes" id="UP000014680"/>
    </source>
</evidence>
<evidence type="ECO:0000256" key="4">
    <source>
        <dbReference type="ARBA" id="ARBA00011984"/>
    </source>
</evidence>
<keyword evidence="5" id="KW-0479">Metal-binding</keyword>
<dbReference type="GO" id="GO:0003925">
    <property type="term" value="F:G protein activity"/>
    <property type="evidence" value="ECO:0007669"/>
    <property type="project" value="UniProtKB-EC"/>
</dbReference>
<evidence type="ECO:0000256" key="9">
    <source>
        <dbReference type="ARBA" id="ARBA00023134"/>
    </source>
</evidence>